<accession>A0A382TYU3</accession>
<feature type="non-terminal residue" evidence="1">
    <location>
        <position position="28"/>
    </location>
</feature>
<evidence type="ECO:0000313" key="1">
    <source>
        <dbReference type="EMBL" id="SVD27224.1"/>
    </source>
</evidence>
<dbReference type="EMBL" id="UINC01140214">
    <property type="protein sequence ID" value="SVD27224.1"/>
    <property type="molecule type" value="Genomic_DNA"/>
</dbReference>
<protein>
    <submittedName>
        <fullName evidence="1">Uncharacterized protein</fullName>
    </submittedName>
</protein>
<organism evidence="1">
    <name type="scientific">marine metagenome</name>
    <dbReference type="NCBI Taxonomy" id="408172"/>
    <lineage>
        <taxon>unclassified sequences</taxon>
        <taxon>metagenomes</taxon>
        <taxon>ecological metagenomes</taxon>
    </lineage>
</organism>
<proteinExistence type="predicted"/>
<feature type="non-terminal residue" evidence="1">
    <location>
        <position position="1"/>
    </location>
</feature>
<gene>
    <name evidence="1" type="ORF">METZ01_LOCUS380078</name>
</gene>
<sequence>LPRRAARAAARRAVMAPIHAMTPAPRRG</sequence>
<name>A0A382TYU3_9ZZZZ</name>
<dbReference type="AlphaFoldDB" id="A0A382TYU3"/>
<reference evidence="1" key="1">
    <citation type="submission" date="2018-05" db="EMBL/GenBank/DDBJ databases">
        <authorList>
            <person name="Lanie J.A."/>
            <person name="Ng W.-L."/>
            <person name="Kazmierczak K.M."/>
            <person name="Andrzejewski T.M."/>
            <person name="Davidsen T.M."/>
            <person name="Wayne K.J."/>
            <person name="Tettelin H."/>
            <person name="Glass J.I."/>
            <person name="Rusch D."/>
            <person name="Podicherti R."/>
            <person name="Tsui H.-C.T."/>
            <person name="Winkler M.E."/>
        </authorList>
    </citation>
    <scope>NUCLEOTIDE SEQUENCE</scope>
</reference>